<feature type="domain" description="N-acetyltransferase" evidence="3">
    <location>
        <begin position="169"/>
        <end position="321"/>
    </location>
</feature>
<evidence type="ECO:0000256" key="1">
    <source>
        <dbReference type="ARBA" id="ARBA00022679"/>
    </source>
</evidence>
<gene>
    <name evidence="4" type="ORF">ACFFHU_13980</name>
</gene>
<dbReference type="SUPFAM" id="SSF55729">
    <property type="entry name" value="Acyl-CoA N-acyltransferases (Nat)"/>
    <property type="match status" value="1"/>
</dbReference>
<accession>A0ABV6NWV1</accession>
<dbReference type="PROSITE" id="PS51186">
    <property type="entry name" value="GNAT"/>
    <property type="match status" value="1"/>
</dbReference>
<dbReference type="Proteomes" id="UP001589894">
    <property type="component" value="Unassembled WGS sequence"/>
</dbReference>
<keyword evidence="2 4" id="KW-0012">Acyltransferase</keyword>
<dbReference type="InterPro" id="IPR016181">
    <property type="entry name" value="Acyl_CoA_acyltransferase"/>
</dbReference>
<dbReference type="EC" id="2.3.1.-" evidence="4"/>
<dbReference type="Gene3D" id="3.40.630.30">
    <property type="match status" value="1"/>
</dbReference>
<dbReference type="GO" id="GO:0016746">
    <property type="term" value="F:acyltransferase activity"/>
    <property type="evidence" value="ECO:0007669"/>
    <property type="project" value="UniProtKB-KW"/>
</dbReference>
<dbReference type="InterPro" id="IPR050832">
    <property type="entry name" value="Bact_Acetyltransf"/>
</dbReference>
<sequence>MDLPAGWSSRRPGLDDVPDILAMVQASCVAATGEPEFTSYDVHEALTAPGADPERNSWLALDPAGAIVGWTYLEAGDGGPEEFVEVYAHPDGGRPALAPLLHRQLHRIAERAAEAGHDRVRVRAGAIPVERFWIDILTAAGFDFVKRNARMRRSLDGVPAEPPAAPAGVLIRGVDPADEGDLKLVHSILETAFRDAPDHRPSTYQRWREELAALPSVTWDEWLVAEVAGEPAGALVSADQALEQNEGWVSRLAVLRGHRRRGVGAALLRRAFAAYAGKGRAYAGLGVDLSNPTEAARLYRSVGMTEVFAADIFERIVEPAR</sequence>
<evidence type="ECO:0000313" key="4">
    <source>
        <dbReference type="EMBL" id="MFC0565241.1"/>
    </source>
</evidence>
<name>A0ABV6NWV1_9ACTN</name>
<dbReference type="CDD" id="cd04301">
    <property type="entry name" value="NAT_SF"/>
    <property type="match status" value="1"/>
</dbReference>
<keyword evidence="5" id="KW-1185">Reference proteome</keyword>
<dbReference type="EMBL" id="JBHLUE010000011">
    <property type="protein sequence ID" value="MFC0565241.1"/>
    <property type="molecule type" value="Genomic_DNA"/>
</dbReference>
<evidence type="ECO:0000313" key="5">
    <source>
        <dbReference type="Proteomes" id="UP001589894"/>
    </source>
</evidence>
<keyword evidence="1 4" id="KW-0808">Transferase</keyword>
<dbReference type="PANTHER" id="PTHR43877">
    <property type="entry name" value="AMINOALKYLPHOSPHONATE N-ACETYLTRANSFERASE-RELATED-RELATED"/>
    <property type="match status" value="1"/>
</dbReference>
<protein>
    <submittedName>
        <fullName evidence="4">GNAT family N-acetyltransferase</fullName>
        <ecNumber evidence="4">2.3.1.-</ecNumber>
    </submittedName>
</protein>
<dbReference type="InterPro" id="IPR000182">
    <property type="entry name" value="GNAT_dom"/>
</dbReference>
<comment type="caution">
    <text evidence="4">The sequence shown here is derived from an EMBL/GenBank/DDBJ whole genome shotgun (WGS) entry which is preliminary data.</text>
</comment>
<reference evidence="4 5" key="1">
    <citation type="submission" date="2024-09" db="EMBL/GenBank/DDBJ databases">
        <authorList>
            <person name="Sun Q."/>
            <person name="Mori K."/>
        </authorList>
    </citation>
    <scope>NUCLEOTIDE SEQUENCE [LARGE SCALE GENOMIC DNA]</scope>
    <source>
        <strain evidence="4 5">TBRC 2205</strain>
    </source>
</reference>
<evidence type="ECO:0000259" key="3">
    <source>
        <dbReference type="PROSITE" id="PS51186"/>
    </source>
</evidence>
<organism evidence="4 5">
    <name type="scientific">Plantactinospora siamensis</name>
    <dbReference type="NCBI Taxonomy" id="555372"/>
    <lineage>
        <taxon>Bacteria</taxon>
        <taxon>Bacillati</taxon>
        <taxon>Actinomycetota</taxon>
        <taxon>Actinomycetes</taxon>
        <taxon>Micromonosporales</taxon>
        <taxon>Micromonosporaceae</taxon>
        <taxon>Plantactinospora</taxon>
    </lineage>
</organism>
<evidence type="ECO:0000256" key="2">
    <source>
        <dbReference type="ARBA" id="ARBA00023315"/>
    </source>
</evidence>
<proteinExistence type="predicted"/>
<dbReference type="Pfam" id="PF13508">
    <property type="entry name" value="Acetyltransf_7"/>
    <property type="match status" value="1"/>
</dbReference>
<dbReference type="RefSeq" id="WP_377338891.1">
    <property type="nucleotide sequence ID" value="NZ_JBHLUE010000011.1"/>
</dbReference>
<dbReference type="PANTHER" id="PTHR43877:SF2">
    <property type="entry name" value="AMINOALKYLPHOSPHONATE N-ACETYLTRANSFERASE-RELATED"/>
    <property type="match status" value="1"/>
</dbReference>